<dbReference type="PANTHER" id="PTHR10705">
    <property type="entry name" value="DOLICHYL-DIPHOSPHOOLIGOSACCHARIDE--PROTEIN GLYCOSYLTRANSFERASE SUBUNIT DAD1"/>
    <property type="match status" value="1"/>
</dbReference>
<organism evidence="10 11">
    <name type="scientific">Sporidiobolus salmonicolor</name>
    <name type="common">Yeast-like fungus</name>
    <name type="synonym">Sporobolomyces salmonicolor</name>
    <dbReference type="NCBI Taxonomy" id="5005"/>
    <lineage>
        <taxon>Eukaryota</taxon>
        <taxon>Fungi</taxon>
        <taxon>Dikarya</taxon>
        <taxon>Basidiomycota</taxon>
        <taxon>Pucciniomycotina</taxon>
        <taxon>Microbotryomycetes</taxon>
        <taxon>Sporidiobolales</taxon>
        <taxon>Sporidiobolaceae</taxon>
        <taxon>Sporobolomyces</taxon>
    </lineage>
</organism>
<evidence type="ECO:0000256" key="2">
    <source>
        <dbReference type="ARBA" id="ARBA00004922"/>
    </source>
</evidence>
<comment type="caution">
    <text evidence="8">Lacks conserved residue(s) required for the propagation of feature annotation.</text>
</comment>
<feature type="region of interest" description="Disordered" evidence="9">
    <location>
        <begin position="1"/>
        <end position="31"/>
    </location>
</feature>
<accession>A0A0D6EHQ7</accession>
<feature type="transmembrane region" description="Helical" evidence="8">
    <location>
        <begin position="73"/>
        <end position="96"/>
    </location>
</feature>
<keyword evidence="11" id="KW-1185">Reference proteome</keyword>
<comment type="pathway">
    <text evidence="2 8">Protein modification; protein glycosylation.</text>
</comment>
<dbReference type="EMBL" id="CENE01000003">
    <property type="protein sequence ID" value="CEQ39562.1"/>
    <property type="molecule type" value="Genomic_DNA"/>
</dbReference>
<gene>
    <name evidence="10" type="primary">SPOSA6832_01085</name>
</gene>
<evidence type="ECO:0000256" key="6">
    <source>
        <dbReference type="ARBA" id="ARBA00022989"/>
    </source>
</evidence>
<sequence length="179" mass="19129">MPPRRVVSRSNAPGPSTSSSPGASSTTSTSAPVAAARRATEALNAGGFAGSVEALWKGYNQQTPSRLKLIDGFMLFLMLTGVAQFLYCLLITNYPFNAFLGGFAPISPSLLSRSVRLTQVERDNSFAATVGQFVLAGALRIQVNPVNKDTFPTVSPERAFGDFIFASVLLHFFSINYLG</sequence>
<reference evidence="11" key="1">
    <citation type="submission" date="2015-02" db="EMBL/GenBank/DDBJ databases">
        <authorList>
            <person name="Gon?alves P."/>
        </authorList>
    </citation>
    <scope>NUCLEOTIDE SEQUENCE [LARGE SCALE GENOMIC DNA]</scope>
</reference>
<keyword evidence="4 8" id="KW-0812">Transmembrane</keyword>
<name>A0A0D6EHQ7_SPOSA</name>
<dbReference type="PIRSF" id="PIRSF005588">
    <property type="entry name" value="DAD"/>
    <property type="match status" value="1"/>
</dbReference>
<dbReference type="UniPathway" id="UPA00378"/>
<dbReference type="AlphaFoldDB" id="A0A0D6EHQ7"/>
<dbReference type="OrthoDB" id="445566at2759"/>
<feature type="compositionally biased region" description="Low complexity" evidence="9">
    <location>
        <begin position="8"/>
        <end position="31"/>
    </location>
</feature>
<dbReference type="GO" id="GO:0008250">
    <property type="term" value="C:oligosaccharyltransferase complex"/>
    <property type="evidence" value="ECO:0007669"/>
    <property type="project" value="InterPro"/>
</dbReference>
<dbReference type="Proteomes" id="UP000243876">
    <property type="component" value="Unassembled WGS sequence"/>
</dbReference>
<evidence type="ECO:0000256" key="8">
    <source>
        <dbReference type="RuleBase" id="RU361136"/>
    </source>
</evidence>
<comment type="function">
    <text evidence="8">Subunit of the oligosaccharyl transferase (OST) complex that catalyzes the initial transfer of a defined glycan (Glc(3)Man(9)GlcNAc(2) in eukaryotes) from the lipid carrier dolichol-pyrophosphate to an asparagine residue within an Asn-X-Ser/Thr consensus motif in nascent polypeptide chains, the first step in protein N-glycosylation. N-glycosylation occurs cotranslationally and the complex associates with the Sec61 complex at the channel-forming translocon complex that mediates protein translocation across the endoplasmic reticulum (ER). All subunits are required for a maximal enzyme activity.</text>
</comment>
<evidence type="ECO:0000256" key="7">
    <source>
        <dbReference type="ARBA" id="ARBA00023136"/>
    </source>
</evidence>
<keyword evidence="6 8" id="KW-1133">Transmembrane helix</keyword>
<evidence type="ECO:0000313" key="10">
    <source>
        <dbReference type="EMBL" id="CEQ39562.1"/>
    </source>
</evidence>
<dbReference type="InterPro" id="IPR003038">
    <property type="entry name" value="DAD/Ost2"/>
</dbReference>
<dbReference type="GO" id="GO:0006487">
    <property type="term" value="P:protein N-linked glycosylation"/>
    <property type="evidence" value="ECO:0007669"/>
    <property type="project" value="TreeGrafter"/>
</dbReference>
<dbReference type="Pfam" id="PF02109">
    <property type="entry name" value="DAD"/>
    <property type="match status" value="2"/>
</dbReference>
<comment type="similarity">
    <text evidence="3 8">Belongs to the DAD/OST2 family.</text>
</comment>
<dbReference type="PANTHER" id="PTHR10705:SF0">
    <property type="entry name" value="DOLICHYL-DIPHOSPHOOLIGOSACCHARIDE--PROTEIN GLYCOSYLTRANSFERASE SUBUNIT DAD1"/>
    <property type="match status" value="1"/>
</dbReference>
<evidence type="ECO:0000256" key="3">
    <source>
        <dbReference type="ARBA" id="ARBA00009386"/>
    </source>
</evidence>
<protein>
    <recommendedName>
        <fullName evidence="8">Dolichyl-diphosphooligosaccharide--protein glycosyltransferase subunit OST2</fullName>
        <shortName evidence="8">Oligosaccharyl transferase subunit OST2</shortName>
    </recommendedName>
</protein>
<comment type="subcellular location">
    <subcellularLocation>
        <location evidence="1 8">Endoplasmic reticulum membrane</location>
        <topology evidence="1 8">Multi-pass membrane protein</topology>
    </subcellularLocation>
</comment>
<comment type="subunit">
    <text evidence="8">Component of the oligosaccharyltransferase (OST) complex.</text>
</comment>
<keyword evidence="7 8" id="KW-0472">Membrane</keyword>
<feature type="transmembrane region" description="Helical" evidence="8">
    <location>
        <begin position="159"/>
        <end position="178"/>
    </location>
</feature>
<feature type="non-terminal residue" evidence="10">
    <location>
        <position position="1"/>
    </location>
</feature>
<keyword evidence="5 8" id="KW-0256">Endoplasmic reticulum</keyword>
<evidence type="ECO:0000256" key="4">
    <source>
        <dbReference type="ARBA" id="ARBA00022692"/>
    </source>
</evidence>
<evidence type="ECO:0000256" key="9">
    <source>
        <dbReference type="SAM" id="MobiDB-lite"/>
    </source>
</evidence>
<proteinExistence type="inferred from homology"/>
<evidence type="ECO:0000256" key="5">
    <source>
        <dbReference type="ARBA" id="ARBA00022824"/>
    </source>
</evidence>
<evidence type="ECO:0000256" key="1">
    <source>
        <dbReference type="ARBA" id="ARBA00004477"/>
    </source>
</evidence>
<evidence type="ECO:0000313" key="11">
    <source>
        <dbReference type="Proteomes" id="UP000243876"/>
    </source>
</evidence>